<reference evidence="2" key="1">
    <citation type="journal article" date="2015" name="Nature">
        <title>Complex archaea that bridge the gap between prokaryotes and eukaryotes.</title>
        <authorList>
            <person name="Spang A."/>
            <person name="Saw J.H."/>
            <person name="Jorgensen S.L."/>
            <person name="Zaremba-Niedzwiedzka K."/>
            <person name="Martijn J."/>
            <person name="Lind A.E."/>
            <person name="van Eijk R."/>
            <person name="Schleper C."/>
            <person name="Guy L."/>
            <person name="Ettema T.J."/>
        </authorList>
    </citation>
    <scope>NUCLEOTIDE SEQUENCE</scope>
</reference>
<accession>A0A0F9GXF5</accession>
<gene>
    <name evidence="2" type="ORF">LCGC14_1774360</name>
</gene>
<protein>
    <recommendedName>
        <fullName evidence="1">Transposase InsH N-terminal domain-containing protein</fullName>
    </recommendedName>
</protein>
<evidence type="ECO:0000259" key="1">
    <source>
        <dbReference type="Pfam" id="PF05598"/>
    </source>
</evidence>
<dbReference type="AlphaFoldDB" id="A0A0F9GXF5"/>
<proteinExistence type="predicted"/>
<organism evidence="2">
    <name type="scientific">marine sediment metagenome</name>
    <dbReference type="NCBI Taxonomy" id="412755"/>
    <lineage>
        <taxon>unclassified sequences</taxon>
        <taxon>metagenomes</taxon>
        <taxon>ecological metagenomes</taxon>
    </lineage>
</organism>
<dbReference type="EMBL" id="LAZR01016679">
    <property type="protein sequence ID" value="KKM03449.1"/>
    <property type="molecule type" value="Genomic_DNA"/>
</dbReference>
<dbReference type="Pfam" id="PF05598">
    <property type="entry name" value="DUF772"/>
    <property type="match status" value="1"/>
</dbReference>
<dbReference type="InterPro" id="IPR008490">
    <property type="entry name" value="Transposase_InsH_N"/>
</dbReference>
<sequence length="208" mass="24193">MRTKSSKTLYFDFSGESSIKVAKEYRAKYEAISQVLDANRQVLRLAHRDWAKLLSTSAKGRDGYTSEQLLRALIVMFVEGDSYREVVVRIDNSEFLQYFVRLGVKPTMDFTFLNKAFCALSAKTLEAMNQALSQYAVQEEKISGEKQRMDTTVYETNIHYPTDSSLLWDSFRTLSRLLRNVQKELPQLNLHHRFHDKKLKKLAQLHSK</sequence>
<name>A0A0F9GXF5_9ZZZZ</name>
<evidence type="ECO:0000313" key="2">
    <source>
        <dbReference type="EMBL" id="KKM03449.1"/>
    </source>
</evidence>
<feature type="domain" description="Transposase InsH N-terminal" evidence="1">
    <location>
        <begin position="28"/>
        <end position="115"/>
    </location>
</feature>
<comment type="caution">
    <text evidence="2">The sequence shown here is derived from an EMBL/GenBank/DDBJ whole genome shotgun (WGS) entry which is preliminary data.</text>
</comment>